<organism evidence="3 4">
    <name type="scientific">Stephanodiscus triporus</name>
    <dbReference type="NCBI Taxonomy" id="2934178"/>
    <lineage>
        <taxon>Eukaryota</taxon>
        <taxon>Sar</taxon>
        <taxon>Stramenopiles</taxon>
        <taxon>Ochrophyta</taxon>
        <taxon>Bacillariophyta</taxon>
        <taxon>Coscinodiscophyceae</taxon>
        <taxon>Thalassiosirophycidae</taxon>
        <taxon>Stephanodiscales</taxon>
        <taxon>Stephanodiscaceae</taxon>
        <taxon>Stephanodiscus</taxon>
    </lineage>
</organism>
<evidence type="ECO:0000313" key="3">
    <source>
        <dbReference type="EMBL" id="KAL3799327.1"/>
    </source>
</evidence>
<feature type="region of interest" description="Disordered" evidence="1">
    <location>
        <begin position="751"/>
        <end position="800"/>
    </location>
</feature>
<evidence type="ECO:0000313" key="4">
    <source>
        <dbReference type="Proteomes" id="UP001530315"/>
    </source>
</evidence>
<proteinExistence type="predicted"/>
<name>A0ABD3QGS5_9STRA</name>
<evidence type="ECO:0000256" key="1">
    <source>
        <dbReference type="SAM" id="MobiDB-lite"/>
    </source>
</evidence>
<keyword evidence="2" id="KW-1133">Transmembrane helix</keyword>
<feature type="transmembrane region" description="Helical" evidence="2">
    <location>
        <begin position="90"/>
        <end position="108"/>
    </location>
</feature>
<feature type="compositionally biased region" description="Polar residues" evidence="1">
    <location>
        <begin position="778"/>
        <end position="790"/>
    </location>
</feature>
<dbReference type="Proteomes" id="UP001530315">
    <property type="component" value="Unassembled WGS sequence"/>
</dbReference>
<dbReference type="EMBL" id="JALLAZ020000261">
    <property type="protein sequence ID" value="KAL3799327.1"/>
    <property type="molecule type" value="Genomic_DNA"/>
</dbReference>
<feature type="compositionally biased region" description="Low complexity" evidence="1">
    <location>
        <begin position="791"/>
        <end position="800"/>
    </location>
</feature>
<accession>A0ABD3QGS5</accession>
<dbReference type="PANTHER" id="PTHR40861:SF1">
    <property type="entry name" value="PHOSPHATIDATE PHOSPHATASE APP1 CATALYTIC DOMAIN-CONTAINING PROTEIN"/>
    <property type="match status" value="1"/>
</dbReference>
<gene>
    <name evidence="3" type="ORF">ACHAW5_001264</name>
</gene>
<keyword evidence="4" id="KW-1185">Reference proteome</keyword>
<protein>
    <submittedName>
        <fullName evidence="3">Uncharacterized protein</fullName>
    </submittedName>
</protein>
<dbReference type="PANTHER" id="PTHR40861">
    <property type="entry name" value="DUF2183 DOMAIN-CONTAINING PROTEIN"/>
    <property type="match status" value="1"/>
</dbReference>
<feature type="region of interest" description="Disordered" evidence="1">
    <location>
        <begin position="676"/>
        <end position="695"/>
    </location>
</feature>
<evidence type="ECO:0000256" key="2">
    <source>
        <dbReference type="SAM" id="Phobius"/>
    </source>
</evidence>
<keyword evidence="2" id="KW-0812">Transmembrane</keyword>
<keyword evidence="2" id="KW-0472">Membrane</keyword>
<comment type="caution">
    <text evidence="3">The sequence shown here is derived from an EMBL/GenBank/DDBJ whole genome shotgun (WGS) entry which is preliminary data.</text>
</comment>
<feature type="transmembrane region" description="Helical" evidence="2">
    <location>
        <begin position="59"/>
        <end position="78"/>
    </location>
</feature>
<feature type="transmembrane region" description="Helical" evidence="2">
    <location>
        <begin position="26"/>
        <end position="47"/>
    </location>
</feature>
<sequence length="1345" mass="150952">MDRVAAMLLLLGLIVTTVLVMLALFSIAPIFCCCLAALLYILYYFLANEASEIHHAQEFENRFWTLFAMLATSASVFVKDSPFCFGDARPGLGVLVMLLVSYAVHMWDRMLHRKEMSRHVAGSLRRGASAAQSLVKLNALGMSVEDQLERISLAMANIDQLLVPSTINNFINTKFILKNEREIISAFEDAQPQTLNWLISNVKLALVFYKIKDHRNFRGQHRTELIELLAVDRVSTLTIHSRVLLLRALQLMKLPANPRAEHWVRNIILSTHQDELSELKTMTDSGGDYFCMNKLIYDDIRSETVRQDILSHFKKEAAVQQAHVDMGTRKARLRMEKGWRKVLSDVDDTLTSSGGSYPAGIDKRYNKRVVYPGVIGLYRELDLGIHGADEYRSNTGNLVFLSARPHLYKDISEKHNFAKFQKLREREGVDGRGGLHTIPSLLAGDLTSGREFMMTNDFGPLALKKYDNFKRFVSIYPEYRHIFVCDNGQGDVRAGELMHDHFPRHLDGIFVHLVQDIQKTYGFDSERWRRKGLLAKTCFFTVYPDAALYAATQRPPFIRMSGLWRVCQDAVWDFGMIAPSQWSSESQKRDRRHELNQSLWRCNKILERNRMETVPLIESPRQWQDGERVRTSYGIGIIKSFDPVWDLYEVELDLRPLDQQLKEYEILESVKKEAADTRGSLQSLNPPPGGSTAVRGKSIDRKTLQTVVEEDETNCHMSPATSFDASKKSSKQSLTEFHQAILLPTSEEPECVIPSPELSSNDECKRVPSVPSLDESMGASTLETSLNGKLSSSSASPDSSAIIAKQVAKKPKDDKKPKFSLWPTDSVNDIVDTCVDKSNTNFGLRDDCLTAEHASGSKKKSVCRGKFYAKIQGKNISKYTPPLLPKLPKKDDKKSKELFSFWATDSVKGTVDTYVDKSKTKFSPREKVTTPYGVGIVVEHRKQSQIVVIDMSGSWSARAYLQENIVKREGAGFIGTILRQFSSTQVSPKRRPSSSKKVSERNFPYATGKVMHTPFGNGTVIRPLPLVKEKQSFFTPAAKTTPESNTQLANTIAISLATWTLRDGRHPTLYCTVENAESWRAKPASSAASSASSPPVHRRENSLLRSVFGSLVSGTVGSLKKITVPRVIETPRSKIESRKFERYYKDGAAVTTAYGDGTVRSFRESDGFYVVSLLTKSGGAFGNAYLREDSLSYRLARGCVEGYPVMTTFGSGVLQSVNPTTGVHNVIIQSFGAMCYLQPDQVLRPLKAAVGEDVSTPYGEGKVFKYRLSDGKYEIRLGWGSMLYAKAETFDRIDDRLEDKGGFGMGWILKFFYSREASKEIGPQRSRTNSFSMLSQSGVSMSDFG</sequence>
<reference evidence="3 4" key="1">
    <citation type="submission" date="2024-10" db="EMBL/GenBank/DDBJ databases">
        <title>Updated reference genomes for cyclostephanoid diatoms.</title>
        <authorList>
            <person name="Roberts W.R."/>
            <person name="Alverson A.J."/>
        </authorList>
    </citation>
    <scope>NUCLEOTIDE SEQUENCE [LARGE SCALE GENOMIC DNA]</scope>
    <source>
        <strain evidence="3 4">AJA276-08</strain>
    </source>
</reference>